<protein>
    <submittedName>
        <fullName evidence="2">Uncharacterized protein</fullName>
    </submittedName>
</protein>
<dbReference type="EMBL" id="BPQO01000002">
    <property type="protein sequence ID" value="GJD87241.1"/>
    <property type="molecule type" value="Genomic_DNA"/>
</dbReference>
<accession>A0AAV4ZGL0</accession>
<dbReference type="AlphaFoldDB" id="A0AAV4ZGL0"/>
<evidence type="ECO:0000313" key="3">
    <source>
        <dbReference type="Proteomes" id="UP001055247"/>
    </source>
</evidence>
<reference evidence="2" key="2">
    <citation type="submission" date="2021-08" db="EMBL/GenBank/DDBJ databases">
        <authorList>
            <person name="Tani A."/>
            <person name="Ola A."/>
            <person name="Ogura Y."/>
            <person name="Katsura K."/>
            <person name="Hayashi T."/>
        </authorList>
    </citation>
    <scope>NUCLEOTIDE SEQUENCE</scope>
    <source>
        <strain evidence="2">DSM 16372</strain>
    </source>
</reference>
<feature type="chain" id="PRO_5043685898" evidence="1">
    <location>
        <begin position="20"/>
        <end position="147"/>
    </location>
</feature>
<name>A0AAV4ZGL0_9HYPH</name>
<dbReference type="Proteomes" id="UP001055247">
    <property type="component" value="Unassembled WGS sequence"/>
</dbReference>
<comment type="caution">
    <text evidence="2">The sequence shown here is derived from an EMBL/GenBank/DDBJ whole genome shotgun (WGS) entry which is preliminary data.</text>
</comment>
<dbReference type="RefSeq" id="WP_238229493.1">
    <property type="nucleotide sequence ID" value="NZ_BPQO01000002.1"/>
</dbReference>
<proteinExistence type="predicted"/>
<keyword evidence="1" id="KW-0732">Signal</keyword>
<organism evidence="2 3">
    <name type="scientific">Methylobacterium hispanicum</name>
    <dbReference type="NCBI Taxonomy" id="270350"/>
    <lineage>
        <taxon>Bacteria</taxon>
        <taxon>Pseudomonadati</taxon>
        <taxon>Pseudomonadota</taxon>
        <taxon>Alphaproteobacteria</taxon>
        <taxon>Hyphomicrobiales</taxon>
        <taxon>Methylobacteriaceae</taxon>
        <taxon>Methylobacterium</taxon>
    </lineage>
</organism>
<reference evidence="2" key="1">
    <citation type="journal article" date="2016" name="Front. Microbiol.">
        <title>Genome Sequence of the Piezophilic, Mesophilic Sulfate-Reducing Bacterium Desulfovibrio indicus J2T.</title>
        <authorList>
            <person name="Cao J."/>
            <person name="Maignien L."/>
            <person name="Shao Z."/>
            <person name="Alain K."/>
            <person name="Jebbar M."/>
        </authorList>
    </citation>
    <scope>NUCLEOTIDE SEQUENCE</scope>
    <source>
        <strain evidence="2">DSM 16372</strain>
    </source>
</reference>
<feature type="signal peptide" evidence="1">
    <location>
        <begin position="1"/>
        <end position="19"/>
    </location>
</feature>
<sequence length="147" mass="15180">MLRGALTLALALAAAPAAAAPVGEPSFPSVGDRFLLSVRGPLDGGRERFARLYASPVRGTDYWTTTVVCGTRDVRSGKERIEMQGAGNAWLNRGKLGGNWSPVGGGGGYGESQMRAWSVTQQDGLNVTVAMSGPCPPLGEGDVSSGD</sequence>
<gene>
    <name evidence="2" type="ORF">BHAOGJBA_0741</name>
</gene>
<keyword evidence="3" id="KW-1185">Reference proteome</keyword>
<evidence type="ECO:0000313" key="2">
    <source>
        <dbReference type="EMBL" id="GJD87241.1"/>
    </source>
</evidence>
<evidence type="ECO:0000256" key="1">
    <source>
        <dbReference type="SAM" id="SignalP"/>
    </source>
</evidence>